<dbReference type="PANTHER" id="PTHR42951:SF4">
    <property type="entry name" value="ACYL-COENZYME A THIOESTERASE MBLAC2"/>
    <property type="match status" value="1"/>
</dbReference>
<dbReference type="CDD" id="cd06262">
    <property type="entry name" value="metallo-hydrolase-like_MBL-fold"/>
    <property type="match status" value="1"/>
</dbReference>
<dbReference type="RefSeq" id="WP_044907489.1">
    <property type="nucleotide sequence ID" value="NZ_JQIF01000103.1"/>
</dbReference>
<evidence type="ECO:0000313" key="2">
    <source>
        <dbReference type="EMBL" id="KGJ51688.1"/>
    </source>
</evidence>
<dbReference type="Proteomes" id="UP000030008">
    <property type="component" value="Unassembled WGS sequence"/>
</dbReference>
<proteinExistence type="predicted"/>
<dbReference type="Gene3D" id="3.60.15.10">
    <property type="entry name" value="Ribonuclease Z/Hydroxyacylglutathione hydrolase-like"/>
    <property type="match status" value="1"/>
</dbReference>
<dbReference type="InterPro" id="IPR036866">
    <property type="entry name" value="RibonucZ/Hydroxyglut_hydro"/>
</dbReference>
<sequence length="234" mass="25956">MKLREHLYLLSGGVYGKLGNVYALQHDSGYILIDCGRYDALDIIRQNMAYWNISEHKITHVLLTHGHDDHAGSSSWFQSMGAQIYVGAGDEKNMITGNFGPESPFTNHVMPPCHPDVCIHEDMDISAGGLCIHALRMPGHTGGSMLYHVMLDKEAVLFSGDMFFADGETGEAAYTGWKGDMAYDGLRLLESFQKLWRLQLHPDMVAGGHGIPVIGSHADQIIMLAYKYAMLNNR</sequence>
<reference evidence="2 3" key="1">
    <citation type="submission" date="2014-08" db="EMBL/GenBank/DDBJ databases">
        <title>Clostridium innocuum, an unnegligible vancomycin-resistant pathogen causing extra-intestinal infections.</title>
        <authorList>
            <person name="Feng Y."/>
            <person name="Chiu C.-H."/>
        </authorList>
    </citation>
    <scope>NUCLEOTIDE SEQUENCE [LARGE SCALE GENOMIC DNA]</scope>
    <source>
        <strain evidence="2 3">AN88</strain>
    </source>
</reference>
<feature type="domain" description="Metallo-beta-lactamase" evidence="1">
    <location>
        <begin position="18"/>
        <end position="209"/>
    </location>
</feature>
<dbReference type="SMART" id="SM00849">
    <property type="entry name" value="Lactamase_B"/>
    <property type="match status" value="1"/>
</dbReference>
<dbReference type="EMBL" id="JQIF01000103">
    <property type="protein sequence ID" value="KGJ51688.1"/>
    <property type="molecule type" value="Genomic_DNA"/>
</dbReference>
<protein>
    <submittedName>
        <fullName evidence="2">Metallo-beta-lactamase</fullName>
    </submittedName>
</protein>
<evidence type="ECO:0000313" key="3">
    <source>
        <dbReference type="Proteomes" id="UP000030008"/>
    </source>
</evidence>
<comment type="caution">
    <text evidence="2">The sequence shown here is derived from an EMBL/GenBank/DDBJ whole genome shotgun (WGS) entry which is preliminary data.</text>
</comment>
<dbReference type="PANTHER" id="PTHR42951">
    <property type="entry name" value="METALLO-BETA-LACTAMASE DOMAIN-CONTAINING"/>
    <property type="match status" value="1"/>
</dbReference>
<gene>
    <name evidence="2" type="ORF">CIAN88_19190</name>
</gene>
<accession>A0A099I474</accession>
<organism evidence="2 3">
    <name type="scientific">Clostridium innocuum</name>
    <dbReference type="NCBI Taxonomy" id="1522"/>
    <lineage>
        <taxon>Bacteria</taxon>
        <taxon>Bacillati</taxon>
        <taxon>Bacillota</taxon>
        <taxon>Clostridia</taxon>
        <taxon>Eubacteriales</taxon>
        <taxon>Clostridiaceae</taxon>
        <taxon>Clostridium</taxon>
    </lineage>
</organism>
<dbReference type="Pfam" id="PF00753">
    <property type="entry name" value="Lactamase_B"/>
    <property type="match status" value="1"/>
</dbReference>
<evidence type="ECO:0000259" key="1">
    <source>
        <dbReference type="SMART" id="SM00849"/>
    </source>
</evidence>
<dbReference type="InterPro" id="IPR050855">
    <property type="entry name" value="NDM-1-like"/>
</dbReference>
<name>A0A099I474_CLOIN</name>
<dbReference type="InterPro" id="IPR001279">
    <property type="entry name" value="Metallo-B-lactamas"/>
</dbReference>
<dbReference type="SUPFAM" id="SSF56281">
    <property type="entry name" value="Metallo-hydrolase/oxidoreductase"/>
    <property type="match status" value="1"/>
</dbReference>
<dbReference type="AlphaFoldDB" id="A0A099I474"/>